<evidence type="ECO:0000313" key="2">
    <source>
        <dbReference type="EMBL" id="ACV07613.1"/>
    </source>
</evidence>
<dbReference type="eggNOG" id="COG0438">
    <property type="taxonomic scope" value="Bacteria"/>
</dbReference>
<organism evidence="2 3">
    <name type="scientific">Kytococcus sedentarius (strain ATCC 14392 / DSM 20547 / JCM 11482 / CCUG 33030 / NBRC 15357 / NCTC 11040 / CCM 314 / 541)</name>
    <name type="common">Micrococcus sedentarius</name>
    <dbReference type="NCBI Taxonomy" id="478801"/>
    <lineage>
        <taxon>Bacteria</taxon>
        <taxon>Bacillati</taxon>
        <taxon>Actinomycetota</taxon>
        <taxon>Actinomycetes</taxon>
        <taxon>Micrococcales</taxon>
        <taxon>Kytococcaceae</taxon>
        <taxon>Kytococcus</taxon>
    </lineage>
</organism>
<reference evidence="2 3" key="1">
    <citation type="journal article" date="2009" name="Stand. Genomic Sci.">
        <title>Complete genome sequence of Kytococcus sedentarius type strain (541).</title>
        <authorList>
            <person name="Sims D."/>
            <person name="Brettin T."/>
            <person name="Detter J.C."/>
            <person name="Han C."/>
            <person name="Lapidus A."/>
            <person name="Copeland A."/>
            <person name="Glavina Del Rio T."/>
            <person name="Nolan M."/>
            <person name="Chen F."/>
            <person name="Lucas S."/>
            <person name="Tice H."/>
            <person name="Cheng J.F."/>
            <person name="Bruce D."/>
            <person name="Goodwin L."/>
            <person name="Pitluck S."/>
            <person name="Ovchinnikova G."/>
            <person name="Pati A."/>
            <person name="Ivanova N."/>
            <person name="Mavrommatis K."/>
            <person name="Chen A."/>
            <person name="Palaniappan K."/>
            <person name="D'haeseleer P."/>
            <person name="Chain P."/>
            <person name="Bristow J."/>
            <person name="Eisen J.A."/>
            <person name="Markowitz V."/>
            <person name="Hugenholtz P."/>
            <person name="Schneider S."/>
            <person name="Goker M."/>
            <person name="Pukall R."/>
            <person name="Kyrpides N.C."/>
            <person name="Klenk H.P."/>
        </authorList>
    </citation>
    <scope>NUCLEOTIDE SEQUENCE [LARGE SCALE GENOMIC DNA]</scope>
    <source>
        <strain evidence="3">ATCC 14392 / DSM 20547 / JCM 11482 / CCUG 33030 / NBRC 15357 / NCTC 11040 / CCM 314 / 541</strain>
    </source>
</reference>
<gene>
    <name evidence="2" type="ordered locus">Ksed_26630</name>
</gene>
<dbReference type="STRING" id="478801.Ksed_26630"/>
<evidence type="ECO:0000313" key="3">
    <source>
        <dbReference type="Proteomes" id="UP000006666"/>
    </source>
</evidence>
<name>C7NGU1_KYTSD</name>
<dbReference type="RefSeq" id="WP_015780534.1">
    <property type="nucleotide sequence ID" value="NC_013169.1"/>
</dbReference>
<proteinExistence type="predicted"/>
<evidence type="ECO:0008006" key="4">
    <source>
        <dbReference type="Google" id="ProtNLM"/>
    </source>
</evidence>
<dbReference type="Gene3D" id="3.40.50.2000">
    <property type="entry name" value="Glycogen Phosphorylase B"/>
    <property type="match status" value="1"/>
</dbReference>
<sequence length="392" mass="43348">MRALRVLSLPADHHYVRHALGPGARVLPDPPVPGAPRRVWWPSPAWEPTWIERHRAAFDLVHVHFGYEHRTVAQIRDWVRALRRLQVPLVVTVHDLDLPHTADQTDHRARLRVLVAAADEVLTLTHGAADEVRALTGRTATVVPHPRMEPLDTIRRTVRPPRPTGPVTVGVHLKSLRANAGRVELLRALTTATEALGPQQAQLEVTLHREVADPASAHHDPDIVAWARHQDEAGTACVRWIDPLDDAGFTAYLAALDISVLPHRWGTHSGWVEQCLDLGVVPVVPDVGHLQEQGTRHVYTWRGEQPTHQSLVTALAGAITEARTGRDVRAATAWADHRARQDVVSHREHAAAHHRAVAAHATGVGTREDDTPARRRTNAPSHRTGRTPQEAS</sequence>
<feature type="region of interest" description="Disordered" evidence="1">
    <location>
        <begin position="353"/>
        <end position="392"/>
    </location>
</feature>
<dbReference type="KEGG" id="kse:Ksed_26630"/>
<evidence type="ECO:0000256" key="1">
    <source>
        <dbReference type="SAM" id="MobiDB-lite"/>
    </source>
</evidence>
<accession>C7NGU1</accession>
<keyword evidence="3" id="KW-1185">Reference proteome</keyword>
<dbReference type="Proteomes" id="UP000006666">
    <property type="component" value="Chromosome"/>
</dbReference>
<protein>
    <recommendedName>
        <fullName evidence="4">D-inositol 3-phosphate glycosyltransferase</fullName>
    </recommendedName>
</protein>
<dbReference type="EMBL" id="CP001686">
    <property type="protein sequence ID" value="ACV07613.1"/>
    <property type="molecule type" value="Genomic_DNA"/>
</dbReference>
<feature type="compositionally biased region" description="Polar residues" evidence="1">
    <location>
        <begin position="378"/>
        <end position="392"/>
    </location>
</feature>
<dbReference type="HOGENOM" id="CLU_067077_0_0_11"/>
<dbReference type="AlphaFoldDB" id="C7NGU1"/>
<dbReference type="SUPFAM" id="SSF53756">
    <property type="entry name" value="UDP-Glycosyltransferase/glycogen phosphorylase"/>
    <property type="match status" value="1"/>
</dbReference>